<dbReference type="InterPro" id="IPR013083">
    <property type="entry name" value="Znf_RING/FYVE/PHD"/>
</dbReference>
<evidence type="ECO:0000313" key="8">
    <source>
        <dbReference type="WBParaSite" id="scaffold7224_cov250.g11799"/>
    </source>
</evidence>
<dbReference type="SUPFAM" id="SSF57850">
    <property type="entry name" value="RING/U-box"/>
    <property type="match status" value="1"/>
</dbReference>
<dbReference type="Gene3D" id="3.30.40.10">
    <property type="entry name" value="Zinc/RING finger domain, C3HC4 (zinc finger)"/>
    <property type="match status" value="1"/>
</dbReference>
<feature type="region of interest" description="Disordered" evidence="5">
    <location>
        <begin position="404"/>
        <end position="466"/>
    </location>
</feature>
<dbReference type="InterPro" id="IPR017907">
    <property type="entry name" value="Znf_RING_CS"/>
</dbReference>
<evidence type="ECO:0000256" key="3">
    <source>
        <dbReference type="ARBA" id="ARBA00022833"/>
    </source>
</evidence>
<dbReference type="InterPro" id="IPR047153">
    <property type="entry name" value="TRIM45/56/19-like"/>
</dbReference>
<evidence type="ECO:0000256" key="5">
    <source>
        <dbReference type="SAM" id="MobiDB-lite"/>
    </source>
</evidence>
<dbReference type="GO" id="GO:0061630">
    <property type="term" value="F:ubiquitin protein ligase activity"/>
    <property type="evidence" value="ECO:0007669"/>
    <property type="project" value="TreeGrafter"/>
</dbReference>
<protein>
    <submittedName>
        <fullName evidence="8">RING-type domain-containing protein</fullName>
    </submittedName>
</protein>
<reference evidence="8" key="1">
    <citation type="submission" date="2022-11" db="UniProtKB">
        <authorList>
            <consortium name="WormBaseParasite"/>
        </authorList>
    </citation>
    <scope>IDENTIFICATION</scope>
</reference>
<accession>A0A915N1S8</accession>
<dbReference type="Proteomes" id="UP000887561">
    <property type="component" value="Unplaced"/>
</dbReference>
<feature type="compositionally biased region" description="Polar residues" evidence="5">
    <location>
        <begin position="566"/>
        <end position="579"/>
    </location>
</feature>
<feature type="compositionally biased region" description="Polar residues" evidence="5">
    <location>
        <begin position="601"/>
        <end position="611"/>
    </location>
</feature>
<dbReference type="PANTHER" id="PTHR25462:SF296">
    <property type="entry name" value="MEIOTIC P26, ISOFORM F"/>
    <property type="match status" value="1"/>
</dbReference>
<feature type="domain" description="RING-type" evidence="6">
    <location>
        <begin position="37"/>
        <end position="80"/>
    </location>
</feature>
<evidence type="ECO:0000313" key="7">
    <source>
        <dbReference type="Proteomes" id="UP000887561"/>
    </source>
</evidence>
<keyword evidence="7" id="KW-1185">Reference proteome</keyword>
<evidence type="ECO:0000259" key="6">
    <source>
        <dbReference type="PROSITE" id="PS50089"/>
    </source>
</evidence>
<keyword evidence="1" id="KW-0479">Metal-binding</keyword>
<feature type="compositionally biased region" description="Polar residues" evidence="5">
    <location>
        <begin position="446"/>
        <end position="466"/>
    </location>
</feature>
<keyword evidence="3" id="KW-0862">Zinc</keyword>
<feature type="compositionally biased region" description="Low complexity" evidence="5">
    <location>
        <begin position="488"/>
        <end position="504"/>
    </location>
</feature>
<organism evidence="7 8">
    <name type="scientific">Meloidogyne javanica</name>
    <name type="common">Root-knot nematode worm</name>
    <dbReference type="NCBI Taxonomy" id="6303"/>
    <lineage>
        <taxon>Eukaryota</taxon>
        <taxon>Metazoa</taxon>
        <taxon>Ecdysozoa</taxon>
        <taxon>Nematoda</taxon>
        <taxon>Chromadorea</taxon>
        <taxon>Rhabditida</taxon>
        <taxon>Tylenchina</taxon>
        <taxon>Tylenchomorpha</taxon>
        <taxon>Tylenchoidea</taxon>
        <taxon>Meloidogynidae</taxon>
        <taxon>Meloidogyninae</taxon>
        <taxon>Meloidogyne</taxon>
        <taxon>Meloidogyne incognita group</taxon>
    </lineage>
</organism>
<dbReference type="GO" id="GO:0005654">
    <property type="term" value="C:nucleoplasm"/>
    <property type="evidence" value="ECO:0007669"/>
    <property type="project" value="TreeGrafter"/>
</dbReference>
<keyword evidence="2 4" id="KW-0863">Zinc-finger</keyword>
<dbReference type="PROSITE" id="PS50089">
    <property type="entry name" value="ZF_RING_2"/>
    <property type="match status" value="1"/>
</dbReference>
<dbReference type="Pfam" id="PF00097">
    <property type="entry name" value="zf-C3HC4"/>
    <property type="match status" value="1"/>
</dbReference>
<dbReference type="WBParaSite" id="scaffold7224_cov250.g11799">
    <property type="protein sequence ID" value="scaffold7224_cov250.g11799"/>
    <property type="gene ID" value="scaffold7224_cov250.g11799"/>
</dbReference>
<feature type="compositionally biased region" description="Low complexity" evidence="5">
    <location>
        <begin position="514"/>
        <end position="530"/>
    </location>
</feature>
<proteinExistence type="predicted"/>
<feature type="compositionally biased region" description="Polar residues" evidence="5">
    <location>
        <begin position="535"/>
        <end position="552"/>
    </location>
</feature>
<evidence type="ECO:0000256" key="4">
    <source>
        <dbReference type="PROSITE-ProRule" id="PRU00175"/>
    </source>
</evidence>
<dbReference type="PROSITE" id="PS00518">
    <property type="entry name" value="ZF_RING_1"/>
    <property type="match status" value="1"/>
</dbReference>
<dbReference type="CDD" id="cd16524">
    <property type="entry name" value="RING-HC_NHL-1-like"/>
    <property type="match status" value="1"/>
</dbReference>
<evidence type="ECO:0000256" key="2">
    <source>
        <dbReference type="ARBA" id="ARBA00022771"/>
    </source>
</evidence>
<dbReference type="InterPro" id="IPR001841">
    <property type="entry name" value="Znf_RING"/>
</dbReference>
<dbReference type="PANTHER" id="PTHR25462">
    <property type="entry name" value="BONUS, ISOFORM C-RELATED"/>
    <property type="match status" value="1"/>
</dbReference>
<dbReference type="InterPro" id="IPR018957">
    <property type="entry name" value="Znf_C3HC4_RING-type"/>
</dbReference>
<dbReference type="GO" id="GO:0008270">
    <property type="term" value="F:zinc ion binding"/>
    <property type="evidence" value="ECO:0007669"/>
    <property type="project" value="UniProtKB-KW"/>
</dbReference>
<evidence type="ECO:0000256" key="1">
    <source>
        <dbReference type="ARBA" id="ARBA00022723"/>
    </source>
</evidence>
<dbReference type="SMART" id="SM00184">
    <property type="entry name" value="RING"/>
    <property type="match status" value="1"/>
</dbReference>
<sequence>MEEIPVAVEGEKSPLNVSTVKEPCANPLEQIERLLTCPICLDRYKQPKLLPCQHTFCLSCLESYVESTGGRPRLRCPECRNEHSLSLDGGVQSLQTNLTLLSFLEIHMEASAANAEEMQAYVQRFNMERCRVCEEKAELELCVHCERKCCSECRTSHLDMLKRDLSRLLGQVRRLSTRVREASSGLGRGLEHMLANGEQTKQEIREYFNRYQRELKIREENFIEQADVFIQNEERLLRTLRDALDVEWNNLQDACLWVDSVLNGQRTARDDELARFKLEFQQGLDYLRSFQPDSDELFAKKLRFSPGDDAAKLPTAIANFGELSVSLPQFANRYLPLEQQYLPRPFRMGLESDNFMRFQKQLRGGGEGSKLSYRVEKDNLEVENAGATRWRRRKELEDEAWNRLHAEGLTPPPPWSSNTSHSTSNRASPMPQLQIDTNIGKGVGISSKSTVSQTTPTNTKNTILSPISNKVTEKGEIVDNNLNKTKISLNSPSNNNSPKNALSPTTILDDSKTSPKQSQQKPQTQQIQKSGIPALTTNTTNKSGNSATNVSGSRGRLLMVTGPSRGGSNSNISDGTTMASGQGQNTSGGGGGRIHCRSSSHGRPASSQTRRPSIEEGGQSIPV</sequence>
<dbReference type="AlphaFoldDB" id="A0A915N1S8"/>
<name>A0A915N1S8_MELJA</name>
<feature type="region of interest" description="Disordered" evidence="5">
    <location>
        <begin position="485"/>
        <end position="623"/>
    </location>
</feature>
<feature type="compositionally biased region" description="Polar residues" evidence="5">
    <location>
        <begin position="416"/>
        <end position="427"/>
    </location>
</feature>